<accession>A0AAV5MNS8</accession>
<keyword evidence="6" id="KW-1185">Reference proteome</keyword>
<dbReference type="InterPro" id="IPR013210">
    <property type="entry name" value="LRR_N_plant-typ"/>
</dbReference>
<dbReference type="Proteomes" id="UP001054252">
    <property type="component" value="Unassembled WGS sequence"/>
</dbReference>
<evidence type="ECO:0000256" key="2">
    <source>
        <dbReference type="ARBA" id="ARBA00022729"/>
    </source>
</evidence>
<feature type="domain" description="Leucine-rich repeat-containing N-terminal plant-type" evidence="4">
    <location>
        <begin position="98"/>
        <end position="135"/>
    </location>
</feature>
<name>A0AAV5MNS8_9ROSI</name>
<protein>
    <recommendedName>
        <fullName evidence="4">Leucine-rich repeat-containing N-terminal plant-type domain-containing protein</fullName>
    </recommendedName>
</protein>
<keyword evidence="2" id="KW-0732">Signal</keyword>
<sequence>MVNPVNDAVGLLWMGNWHVCQMAVETVLLGGTLWPLSELMVSPPASDETLEATWERLRTQLALGFVTNPGASWSELDPDIPIPIKWGSKASYPAAKELEFKAFVKSDGHDADYLLPSWVNDPNDDCCKWERVVCNSTTGRAVNLSLDNIRQFDLHSPSLYHEKNMWYLNTTLFHPFKELRSLNLCGNGIAGWIPDEESLVFQNLSVLDLQFNNVSGPPPSAAQVQATREAVSSYLLLPESTYDVRKCEGNITIGSACNEMCCRDECIKKYKLSAEQIDNLMATIDNENHKCYCDFLSTDSCPTTTVELLSELADLVRNA</sequence>
<dbReference type="InterPro" id="IPR032675">
    <property type="entry name" value="LRR_dom_sf"/>
</dbReference>
<evidence type="ECO:0000313" key="6">
    <source>
        <dbReference type="Proteomes" id="UP001054252"/>
    </source>
</evidence>
<gene>
    <name evidence="5" type="ORF">SLEP1_g56799</name>
</gene>
<dbReference type="InterPro" id="IPR053211">
    <property type="entry name" value="DNA_repair-toleration"/>
</dbReference>
<dbReference type="EMBL" id="BPVZ01000338">
    <property type="protein sequence ID" value="GKV50082.1"/>
    <property type="molecule type" value="Genomic_DNA"/>
</dbReference>
<evidence type="ECO:0000259" key="4">
    <source>
        <dbReference type="Pfam" id="PF08263"/>
    </source>
</evidence>
<comment type="caution">
    <text evidence="5">The sequence shown here is derived from an EMBL/GenBank/DDBJ whole genome shotgun (WGS) entry which is preliminary data.</text>
</comment>
<keyword evidence="3" id="KW-0677">Repeat</keyword>
<dbReference type="Pfam" id="PF08263">
    <property type="entry name" value="LRRNT_2"/>
    <property type="match status" value="1"/>
</dbReference>
<evidence type="ECO:0000313" key="5">
    <source>
        <dbReference type="EMBL" id="GKV50082.1"/>
    </source>
</evidence>
<evidence type="ECO:0000256" key="1">
    <source>
        <dbReference type="ARBA" id="ARBA00022614"/>
    </source>
</evidence>
<evidence type="ECO:0000256" key="3">
    <source>
        <dbReference type="ARBA" id="ARBA00022737"/>
    </source>
</evidence>
<dbReference type="PANTHER" id="PTHR48060">
    <property type="entry name" value="DNA DAMAGE-REPAIR/TOLERATION PROTEIN DRT100"/>
    <property type="match status" value="1"/>
</dbReference>
<reference evidence="5 6" key="1">
    <citation type="journal article" date="2021" name="Commun. Biol.">
        <title>The genome of Shorea leprosula (Dipterocarpaceae) highlights the ecological relevance of drought in aseasonal tropical rainforests.</title>
        <authorList>
            <person name="Ng K.K.S."/>
            <person name="Kobayashi M.J."/>
            <person name="Fawcett J.A."/>
            <person name="Hatakeyama M."/>
            <person name="Paape T."/>
            <person name="Ng C.H."/>
            <person name="Ang C.C."/>
            <person name="Tnah L.H."/>
            <person name="Lee C.T."/>
            <person name="Nishiyama T."/>
            <person name="Sese J."/>
            <person name="O'Brien M.J."/>
            <person name="Copetti D."/>
            <person name="Mohd Noor M.I."/>
            <person name="Ong R.C."/>
            <person name="Putra M."/>
            <person name="Sireger I.Z."/>
            <person name="Indrioko S."/>
            <person name="Kosugi Y."/>
            <person name="Izuno A."/>
            <person name="Isagi Y."/>
            <person name="Lee S.L."/>
            <person name="Shimizu K.K."/>
        </authorList>
    </citation>
    <scope>NUCLEOTIDE SEQUENCE [LARGE SCALE GENOMIC DNA]</scope>
    <source>
        <strain evidence="5">214</strain>
    </source>
</reference>
<dbReference type="SUPFAM" id="SSF52058">
    <property type="entry name" value="L domain-like"/>
    <property type="match status" value="1"/>
</dbReference>
<dbReference type="InterPro" id="IPR001611">
    <property type="entry name" value="Leu-rich_rpt"/>
</dbReference>
<dbReference type="PANTHER" id="PTHR48060:SF17">
    <property type="entry name" value="LRR RECEPTOR-LIKE SERINE_THREONINE-PROTEIN KINASE IRK-RELATED"/>
    <property type="match status" value="1"/>
</dbReference>
<dbReference type="Pfam" id="PF00560">
    <property type="entry name" value="LRR_1"/>
    <property type="match status" value="1"/>
</dbReference>
<organism evidence="5 6">
    <name type="scientific">Rubroshorea leprosula</name>
    <dbReference type="NCBI Taxonomy" id="152421"/>
    <lineage>
        <taxon>Eukaryota</taxon>
        <taxon>Viridiplantae</taxon>
        <taxon>Streptophyta</taxon>
        <taxon>Embryophyta</taxon>
        <taxon>Tracheophyta</taxon>
        <taxon>Spermatophyta</taxon>
        <taxon>Magnoliopsida</taxon>
        <taxon>eudicotyledons</taxon>
        <taxon>Gunneridae</taxon>
        <taxon>Pentapetalae</taxon>
        <taxon>rosids</taxon>
        <taxon>malvids</taxon>
        <taxon>Malvales</taxon>
        <taxon>Dipterocarpaceae</taxon>
        <taxon>Rubroshorea</taxon>
    </lineage>
</organism>
<keyword evidence="1" id="KW-0433">Leucine-rich repeat</keyword>
<proteinExistence type="predicted"/>
<dbReference type="Gene3D" id="3.80.10.10">
    <property type="entry name" value="Ribonuclease Inhibitor"/>
    <property type="match status" value="1"/>
</dbReference>
<dbReference type="AlphaFoldDB" id="A0AAV5MNS8"/>